<dbReference type="Pfam" id="PF03466">
    <property type="entry name" value="LysR_substrate"/>
    <property type="match status" value="1"/>
</dbReference>
<comment type="similarity">
    <text evidence="1">Belongs to the LysR transcriptional regulatory family.</text>
</comment>
<evidence type="ECO:0000256" key="5">
    <source>
        <dbReference type="ARBA" id="ARBA00023163"/>
    </source>
</evidence>
<keyword evidence="8" id="KW-1185">Reference proteome</keyword>
<sequence length="291" mass="31055">MDLVRHLRFFVAVADEGHFGRAAAALEMTQPPLSQGLRRLEQQLGVELIHRTRQGAMLTSAGLQLLPRARLLVDDAEQLLAESQRIANARGAVHWAVTAALPDRMITACVTALCATVGAGAAVSTTVGTTVDLVTDMRAGLYDVAVVEHPALIDGLATGPVVKVPRWLVVPSGHRVAVAERPTFPMLAGLTFAHPPRAANPPAFDTVLDLLRERGLDAPTVVARDDRALLAAVAAGTTFGLTASPPASAPGVTWLRMAPQAIALRLRVIRRPEAEAQADAVDRVLYRERLR</sequence>
<protein>
    <submittedName>
        <fullName evidence="7">DNA-binding transcriptional LysR family regulator</fullName>
    </submittedName>
</protein>
<dbReference type="InterPro" id="IPR036390">
    <property type="entry name" value="WH_DNA-bd_sf"/>
</dbReference>
<dbReference type="InterPro" id="IPR005119">
    <property type="entry name" value="LysR_subst-bd"/>
</dbReference>
<evidence type="ECO:0000259" key="6">
    <source>
        <dbReference type="PROSITE" id="PS50931"/>
    </source>
</evidence>
<comment type="caution">
    <text evidence="7">The sequence shown here is derived from an EMBL/GenBank/DDBJ whole genome shotgun (WGS) entry which is preliminary data.</text>
</comment>
<evidence type="ECO:0000256" key="2">
    <source>
        <dbReference type="ARBA" id="ARBA00023015"/>
    </source>
</evidence>
<dbReference type="Pfam" id="PF00126">
    <property type="entry name" value="HTH_1"/>
    <property type="match status" value="1"/>
</dbReference>
<dbReference type="RefSeq" id="WP_040741053.1">
    <property type="nucleotide sequence ID" value="NZ_QJKF01000001.1"/>
</dbReference>
<proteinExistence type="inferred from homology"/>
<keyword evidence="2" id="KW-0805">Transcription regulation</keyword>
<dbReference type="Gene3D" id="1.10.10.10">
    <property type="entry name" value="Winged helix-like DNA-binding domain superfamily/Winged helix DNA-binding domain"/>
    <property type="match status" value="1"/>
</dbReference>
<dbReference type="InterPro" id="IPR036388">
    <property type="entry name" value="WH-like_DNA-bd_sf"/>
</dbReference>
<dbReference type="FunFam" id="1.10.10.10:FF:000001">
    <property type="entry name" value="LysR family transcriptional regulator"/>
    <property type="match status" value="1"/>
</dbReference>
<dbReference type="GO" id="GO:0003677">
    <property type="term" value="F:DNA binding"/>
    <property type="evidence" value="ECO:0007669"/>
    <property type="project" value="UniProtKB-KW"/>
</dbReference>
<name>A0A318KBQ1_9NOCA</name>
<dbReference type="OrthoDB" id="3176554at2"/>
<dbReference type="PANTHER" id="PTHR30346:SF0">
    <property type="entry name" value="HCA OPERON TRANSCRIPTIONAL ACTIVATOR HCAR"/>
    <property type="match status" value="1"/>
</dbReference>
<dbReference type="GO" id="GO:0032993">
    <property type="term" value="C:protein-DNA complex"/>
    <property type="evidence" value="ECO:0007669"/>
    <property type="project" value="TreeGrafter"/>
</dbReference>
<accession>A0A318KBQ1</accession>
<reference evidence="7 8" key="1">
    <citation type="submission" date="2018-05" db="EMBL/GenBank/DDBJ databases">
        <title>Genomic Encyclopedia of Type Strains, Phase IV (KMG-IV): sequencing the most valuable type-strain genomes for metagenomic binning, comparative biology and taxonomic classification.</title>
        <authorList>
            <person name="Goeker M."/>
        </authorList>
    </citation>
    <scope>NUCLEOTIDE SEQUENCE [LARGE SCALE GENOMIC DNA]</scope>
    <source>
        <strain evidence="7 8">DSM 44704</strain>
    </source>
</reference>
<dbReference type="AlphaFoldDB" id="A0A318KBQ1"/>
<dbReference type="EMBL" id="QJKF01000001">
    <property type="protein sequence ID" value="PXX71546.1"/>
    <property type="molecule type" value="Genomic_DNA"/>
</dbReference>
<dbReference type="PANTHER" id="PTHR30346">
    <property type="entry name" value="TRANSCRIPTIONAL DUAL REGULATOR HCAR-RELATED"/>
    <property type="match status" value="1"/>
</dbReference>
<dbReference type="PRINTS" id="PR00039">
    <property type="entry name" value="HTHLYSR"/>
</dbReference>
<evidence type="ECO:0000313" key="7">
    <source>
        <dbReference type="EMBL" id="PXX71546.1"/>
    </source>
</evidence>
<dbReference type="GO" id="GO:0003700">
    <property type="term" value="F:DNA-binding transcription factor activity"/>
    <property type="evidence" value="ECO:0007669"/>
    <property type="project" value="InterPro"/>
</dbReference>
<dbReference type="SUPFAM" id="SSF46785">
    <property type="entry name" value="Winged helix' DNA-binding domain"/>
    <property type="match status" value="1"/>
</dbReference>
<dbReference type="InterPro" id="IPR000847">
    <property type="entry name" value="LysR_HTH_N"/>
</dbReference>
<evidence type="ECO:0000256" key="4">
    <source>
        <dbReference type="ARBA" id="ARBA00023159"/>
    </source>
</evidence>
<keyword evidence="5" id="KW-0804">Transcription</keyword>
<dbReference type="Proteomes" id="UP000247569">
    <property type="component" value="Unassembled WGS sequence"/>
</dbReference>
<gene>
    <name evidence="7" type="ORF">DFR70_101980</name>
</gene>
<dbReference type="Gene3D" id="3.40.190.10">
    <property type="entry name" value="Periplasmic binding protein-like II"/>
    <property type="match status" value="2"/>
</dbReference>
<dbReference type="PROSITE" id="PS50931">
    <property type="entry name" value="HTH_LYSR"/>
    <property type="match status" value="1"/>
</dbReference>
<evidence type="ECO:0000313" key="8">
    <source>
        <dbReference type="Proteomes" id="UP000247569"/>
    </source>
</evidence>
<feature type="domain" description="HTH lysR-type" evidence="6">
    <location>
        <begin position="1"/>
        <end position="59"/>
    </location>
</feature>
<keyword evidence="4" id="KW-0010">Activator</keyword>
<dbReference type="SUPFAM" id="SSF53850">
    <property type="entry name" value="Periplasmic binding protein-like II"/>
    <property type="match status" value="1"/>
</dbReference>
<organism evidence="7 8">
    <name type="scientific">Nocardia tenerifensis</name>
    <dbReference type="NCBI Taxonomy" id="228006"/>
    <lineage>
        <taxon>Bacteria</taxon>
        <taxon>Bacillati</taxon>
        <taxon>Actinomycetota</taxon>
        <taxon>Actinomycetes</taxon>
        <taxon>Mycobacteriales</taxon>
        <taxon>Nocardiaceae</taxon>
        <taxon>Nocardia</taxon>
    </lineage>
</organism>
<keyword evidence="3 7" id="KW-0238">DNA-binding</keyword>
<evidence type="ECO:0000256" key="1">
    <source>
        <dbReference type="ARBA" id="ARBA00009437"/>
    </source>
</evidence>
<evidence type="ECO:0000256" key="3">
    <source>
        <dbReference type="ARBA" id="ARBA00023125"/>
    </source>
</evidence>